<dbReference type="PANTHER" id="PTHR30040:SF2">
    <property type="entry name" value="FAD:PROTEIN FMN TRANSFERASE"/>
    <property type="match status" value="1"/>
</dbReference>
<dbReference type="Gene3D" id="3.10.520.10">
    <property type="entry name" value="ApbE-like domains"/>
    <property type="match status" value="2"/>
</dbReference>
<evidence type="ECO:0000256" key="3">
    <source>
        <dbReference type="ARBA" id="ARBA00016337"/>
    </source>
</evidence>
<dbReference type="InterPro" id="IPR003374">
    <property type="entry name" value="ApbE-like_sf"/>
</dbReference>
<reference evidence="11" key="1">
    <citation type="journal article" date="2014" name="Int. J. Syst. Evol. Microbiol.">
        <title>Complete genome sequence of Corynebacterium casei LMG S-19264T (=DSM 44701T), isolated from a smear-ripened cheese.</title>
        <authorList>
            <consortium name="US DOE Joint Genome Institute (JGI-PGF)"/>
            <person name="Walter F."/>
            <person name="Albersmeier A."/>
            <person name="Kalinowski J."/>
            <person name="Ruckert C."/>
        </authorList>
    </citation>
    <scope>NUCLEOTIDE SEQUENCE</scope>
    <source>
        <strain evidence="11">CGMCC 1.8984</strain>
    </source>
</reference>
<dbReference type="EMBL" id="BMMD01000005">
    <property type="protein sequence ID" value="GGJ75871.1"/>
    <property type="molecule type" value="Genomic_DNA"/>
</dbReference>
<dbReference type="EC" id="2.7.1.180" evidence="2"/>
<dbReference type="InterPro" id="IPR024932">
    <property type="entry name" value="ApbE"/>
</dbReference>
<evidence type="ECO:0000256" key="10">
    <source>
        <dbReference type="ARBA" id="ARBA00048540"/>
    </source>
</evidence>
<evidence type="ECO:0000256" key="2">
    <source>
        <dbReference type="ARBA" id="ARBA00011955"/>
    </source>
</evidence>
<evidence type="ECO:0000256" key="1">
    <source>
        <dbReference type="ARBA" id="ARBA00001946"/>
    </source>
</evidence>
<protein>
    <recommendedName>
        <fullName evidence="3">FAD:protein FMN transferase</fullName>
        <ecNumber evidence="2">2.7.1.180</ecNumber>
    </recommendedName>
    <alternativeName>
        <fullName evidence="9">Flavin transferase</fullName>
    </alternativeName>
</protein>
<dbReference type="SUPFAM" id="SSF143631">
    <property type="entry name" value="ApbE-like"/>
    <property type="match status" value="1"/>
</dbReference>
<keyword evidence="5" id="KW-0808">Transferase</keyword>
<dbReference type="Pfam" id="PF02424">
    <property type="entry name" value="ApbE"/>
    <property type="match status" value="2"/>
</dbReference>
<accession>A0A917PFX6</accession>
<keyword evidence="8" id="KW-0460">Magnesium</keyword>
<evidence type="ECO:0000256" key="8">
    <source>
        <dbReference type="ARBA" id="ARBA00022842"/>
    </source>
</evidence>
<name>A0A917PFX6_9MICO</name>
<evidence type="ECO:0000256" key="9">
    <source>
        <dbReference type="ARBA" id="ARBA00031306"/>
    </source>
</evidence>
<evidence type="ECO:0000256" key="4">
    <source>
        <dbReference type="ARBA" id="ARBA00022630"/>
    </source>
</evidence>
<dbReference type="RefSeq" id="WP_188742603.1">
    <property type="nucleotide sequence ID" value="NZ_BAABFW010000021.1"/>
</dbReference>
<dbReference type="GO" id="GO:0046872">
    <property type="term" value="F:metal ion binding"/>
    <property type="evidence" value="ECO:0007669"/>
    <property type="project" value="UniProtKB-KW"/>
</dbReference>
<sequence length="281" mass="28571">MESPLGAFPAMGTVVSVRLGEVEVELPTDGALVDGALADGALAAADAAFARWEARCSLFRPSSELNRVNRGQLALTDASPEVREAYAIALDWRARTGGAFTPHRGDGAIDLNGVVKALAIAEAGVAIERAGFARWGIDAGGDVLVAPVTAGATPWQVGIVDPADRRSMLAGVDLGARRLAVATSGSAERGDHIWTAPGAGPSPFSQVSVAARDILTADVLATGIVAGGHDALDEFAERFDVDVLAVQSDGTLLATPGWPRSAAAVPPSAAAVTRPAAAPAR</sequence>
<evidence type="ECO:0000313" key="12">
    <source>
        <dbReference type="Proteomes" id="UP000636956"/>
    </source>
</evidence>
<organism evidence="11 12">
    <name type="scientific">Agromyces bauzanensis</name>
    <dbReference type="NCBI Taxonomy" id="1308924"/>
    <lineage>
        <taxon>Bacteria</taxon>
        <taxon>Bacillati</taxon>
        <taxon>Actinomycetota</taxon>
        <taxon>Actinomycetes</taxon>
        <taxon>Micrococcales</taxon>
        <taxon>Microbacteriaceae</taxon>
        <taxon>Agromyces</taxon>
    </lineage>
</organism>
<comment type="cofactor">
    <cofactor evidence="1">
        <name>Mg(2+)</name>
        <dbReference type="ChEBI" id="CHEBI:18420"/>
    </cofactor>
</comment>
<evidence type="ECO:0000256" key="7">
    <source>
        <dbReference type="ARBA" id="ARBA00022827"/>
    </source>
</evidence>
<proteinExistence type="predicted"/>
<evidence type="ECO:0000256" key="6">
    <source>
        <dbReference type="ARBA" id="ARBA00022723"/>
    </source>
</evidence>
<comment type="caution">
    <text evidence="11">The sequence shown here is derived from an EMBL/GenBank/DDBJ whole genome shotgun (WGS) entry which is preliminary data.</text>
</comment>
<comment type="catalytic activity">
    <reaction evidence="10">
        <text>L-threonyl-[protein] + FAD = FMN-L-threonyl-[protein] + AMP + H(+)</text>
        <dbReference type="Rhea" id="RHEA:36847"/>
        <dbReference type="Rhea" id="RHEA-COMP:11060"/>
        <dbReference type="Rhea" id="RHEA-COMP:11061"/>
        <dbReference type="ChEBI" id="CHEBI:15378"/>
        <dbReference type="ChEBI" id="CHEBI:30013"/>
        <dbReference type="ChEBI" id="CHEBI:57692"/>
        <dbReference type="ChEBI" id="CHEBI:74257"/>
        <dbReference type="ChEBI" id="CHEBI:456215"/>
        <dbReference type="EC" id="2.7.1.180"/>
    </reaction>
</comment>
<dbReference type="PANTHER" id="PTHR30040">
    <property type="entry name" value="THIAMINE BIOSYNTHESIS LIPOPROTEIN APBE"/>
    <property type="match status" value="1"/>
</dbReference>
<keyword evidence="4" id="KW-0285">Flavoprotein</keyword>
<dbReference type="Proteomes" id="UP000636956">
    <property type="component" value="Unassembled WGS sequence"/>
</dbReference>
<evidence type="ECO:0000256" key="5">
    <source>
        <dbReference type="ARBA" id="ARBA00022679"/>
    </source>
</evidence>
<reference evidence="11" key="2">
    <citation type="submission" date="2020-09" db="EMBL/GenBank/DDBJ databases">
        <authorList>
            <person name="Sun Q."/>
            <person name="Zhou Y."/>
        </authorList>
    </citation>
    <scope>NUCLEOTIDE SEQUENCE</scope>
    <source>
        <strain evidence="11">CGMCC 1.8984</strain>
    </source>
</reference>
<evidence type="ECO:0000313" key="11">
    <source>
        <dbReference type="EMBL" id="GGJ75871.1"/>
    </source>
</evidence>
<dbReference type="AlphaFoldDB" id="A0A917PFX6"/>
<keyword evidence="6" id="KW-0479">Metal-binding</keyword>
<keyword evidence="12" id="KW-1185">Reference proteome</keyword>
<dbReference type="GO" id="GO:0016740">
    <property type="term" value="F:transferase activity"/>
    <property type="evidence" value="ECO:0007669"/>
    <property type="project" value="UniProtKB-KW"/>
</dbReference>
<keyword evidence="7" id="KW-0274">FAD</keyword>
<gene>
    <name evidence="11" type="ORF">GCM10011372_12670</name>
</gene>